<protein>
    <submittedName>
        <fullName evidence="2">DNA polymerase III PolC</fullName>
    </submittedName>
</protein>
<sequence length="285" mass="32412">MYKKGDFHLHTTASDGRLSPGELVDMASKEGMDIIAVTDHDTVSGIDEALEAGKKAKLKIIPGIELSTLYQGNSVHVLGYFEEIHNISSEFKNFLEKMSEYRKKRAEKIVDNLYKFFNIKLDYEKIIQDAHNIVTRPHIAQAIIDAGYNYTFKYIFTNFIGDSCPAFVPNKKLSTQEGIELLKSLNALVVLAHPVLIKNVNVEELLHLPFDGIEAIYSMNTSKDTDRFIKYAEKYNKIITAGSDFHGLPRKNRDDPEHSHSIGEVYLDEEKINIFLNKLKDLSKK</sequence>
<dbReference type="InterPro" id="IPR016195">
    <property type="entry name" value="Pol/histidinol_Pase-like"/>
</dbReference>
<dbReference type="InterPro" id="IPR004013">
    <property type="entry name" value="PHP_dom"/>
</dbReference>
<dbReference type="SMART" id="SM00481">
    <property type="entry name" value="POLIIIAc"/>
    <property type="match status" value="1"/>
</dbReference>
<dbReference type="CDD" id="cd07438">
    <property type="entry name" value="PHP_HisPPase_AMP"/>
    <property type="match status" value="1"/>
</dbReference>
<dbReference type="Gene3D" id="3.20.20.140">
    <property type="entry name" value="Metal-dependent hydrolases"/>
    <property type="match status" value="1"/>
</dbReference>
<dbReference type="InterPro" id="IPR052018">
    <property type="entry name" value="PHP_domain"/>
</dbReference>
<dbReference type="AlphaFoldDB" id="A0A2T0BDT6"/>
<dbReference type="SUPFAM" id="SSF89550">
    <property type="entry name" value="PHP domain-like"/>
    <property type="match status" value="1"/>
</dbReference>
<keyword evidence="3" id="KW-1185">Reference proteome</keyword>
<organism evidence="2 3">
    <name type="scientific">Clostridium luticellarii</name>
    <dbReference type="NCBI Taxonomy" id="1691940"/>
    <lineage>
        <taxon>Bacteria</taxon>
        <taxon>Bacillati</taxon>
        <taxon>Bacillota</taxon>
        <taxon>Clostridia</taxon>
        <taxon>Eubacteriales</taxon>
        <taxon>Clostridiaceae</taxon>
        <taxon>Clostridium</taxon>
    </lineage>
</organism>
<accession>A0A2T0BDT6</accession>
<feature type="domain" description="Polymerase/histidinol phosphatase N-terminal" evidence="1">
    <location>
        <begin position="5"/>
        <end position="70"/>
    </location>
</feature>
<dbReference type="GO" id="GO:0004534">
    <property type="term" value="F:5'-3' RNA exonuclease activity"/>
    <property type="evidence" value="ECO:0007669"/>
    <property type="project" value="TreeGrafter"/>
</dbReference>
<dbReference type="PANTHER" id="PTHR42924">
    <property type="entry name" value="EXONUCLEASE"/>
    <property type="match status" value="1"/>
</dbReference>
<evidence type="ECO:0000313" key="3">
    <source>
        <dbReference type="Proteomes" id="UP000237798"/>
    </source>
</evidence>
<dbReference type="EMBL" id="PVXP01000061">
    <property type="protein sequence ID" value="PRR81982.1"/>
    <property type="molecule type" value="Genomic_DNA"/>
</dbReference>
<comment type="caution">
    <text evidence="2">The sequence shown here is derived from an EMBL/GenBank/DDBJ whole genome shotgun (WGS) entry which is preliminary data.</text>
</comment>
<name>A0A2T0BDT6_9CLOT</name>
<dbReference type="Gene3D" id="1.10.150.650">
    <property type="match status" value="1"/>
</dbReference>
<dbReference type="InterPro" id="IPR003141">
    <property type="entry name" value="Pol/His_phosphatase_N"/>
</dbReference>
<dbReference type="PANTHER" id="PTHR42924:SF3">
    <property type="entry name" value="POLYMERASE_HISTIDINOL PHOSPHATASE N-TERMINAL DOMAIN-CONTAINING PROTEIN"/>
    <property type="match status" value="1"/>
</dbReference>
<proteinExistence type="predicted"/>
<evidence type="ECO:0000313" key="2">
    <source>
        <dbReference type="EMBL" id="PRR81982.1"/>
    </source>
</evidence>
<reference evidence="2 3" key="1">
    <citation type="submission" date="2018-03" db="EMBL/GenBank/DDBJ databases">
        <title>Genome sequence of Clostridium luticellarii DSM 29923.</title>
        <authorList>
            <person name="Poehlein A."/>
            <person name="Daniel R."/>
        </authorList>
    </citation>
    <scope>NUCLEOTIDE SEQUENCE [LARGE SCALE GENOMIC DNA]</scope>
    <source>
        <strain evidence="2 3">DSM 29923</strain>
    </source>
</reference>
<dbReference type="OrthoDB" id="9791620at2"/>
<dbReference type="RefSeq" id="WP_106010556.1">
    <property type="nucleotide sequence ID" value="NZ_JALCPJ010000015.1"/>
</dbReference>
<gene>
    <name evidence="2" type="ORF">CLLU_29810</name>
</gene>
<dbReference type="Pfam" id="PF02811">
    <property type="entry name" value="PHP"/>
    <property type="match status" value="1"/>
</dbReference>
<dbReference type="Proteomes" id="UP000237798">
    <property type="component" value="Unassembled WGS sequence"/>
</dbReference>
<evidence type="ECO:0000259" key="1">
    <source>
        <dbReference type="SMART" id="SM00481"/>
    </source>
</evidence>
<dbReference type="GO" id="GO:0035312">
    <property type="term" value="F:5'-3' DNA exonuclease activity"/>
    <property type="evidence" value="ECO:0007669"/>
    <property type="project" value="TreeGrafter"/>
</dbReference>